<evidence type="ECO:0000256" key="1">
    <source>
        <dbReference type="SAM" id="MobiDB-lite"/>
    </source>
</evidence>
<gene>
    <name evidence="2" type="ORF">NDU88_002592</name>
</gene>
<comment type="caution">
    <text evidence="2">The sequence shown here is derived from an EMBL/GenBank/DDBJ whole genome shotgun (WGS) entry which is preliminary data.</text>
</comment>
<dbReference type="AlphaFoldDB" id="A0AAV7UW25"/>
<keyword evidence="3" id="KW-1185">Reference proteome</keyword>
<accession>A0AAV7UW25</accession>
<evidence type="ECO:0000313" key="3">
    <source>
        <dbReference type="Proteomes" id="UP001066276"/>
    </source>
</evidence>
<dbReference type="Proteomes" id="UP001066276">
    <property type="component" value="Chromosome 2_2"/>
</dbReference>
<proteinExistence type="predicted"/>
<dbReference type="EMBL" id="JANPWB010000004">
    <property type="protein sequence ID" value="KAJ1193293.1"/>
    <property type="molecule type" value="Genomic_DNA"/>
</dbReference>
<name>A0AAV7UW25_PLEWA</name>
<sequence>MRTRLEAADLEQGSEYRCGRRPPAPQLSLNTRTNILLFLYPPLNTKTKILSFLYPFSLKIKEGFMDCSPPKEGPKGYCL</sequence>
<reference evidence="2" key="1">
    <citation type="journal article" date="2022" name="bioRxiv">
        <title>Sequencing and chromosome-scale assembly of the giantPleurodeles waltlgenome.</title>
        <authorList>
            <person name="Brown T."/>
            <person name="Elewa A."/>
            <person name="Iarovenko S."/>
            <person name="Subramanian E."/>
            <person name="Araus A.J."/>
            <person name="Petzold A."/>
            <person name="Susuki M."/>
            <person name="Suzuki K.-i.T."/>
            <person name="Hayashi T."/>
            <person name="Toyoda A."/>
            <person name="Oliveira C."/>
            <person name="Osipova E."/>
            <person name="Leigh N.D."/>
            <person name="Simon A."/>
            <person name="Yun M.H."/>
        </authorList>
    </citation>
    <scope>NUCLEOTIDE SEQUENCE</scope>
    <source>
        <strain evidence="2">20211129_DDA</strain>
        <tissue evidence="2">Liver</tissue>
    </source>
</reference>
<protein>
    <submittedName>
        <fullName evidence="2">Uncharacterized protein</fullName>
    </submittedName>
</protein>
<organism evidence="2 3">
    <name type="scientific">Pleurodeles waltl</name>
    <name type="common">Iberian ribbed newt</name>
    <dbReference type="NCBI Taxonomy" id="8319"/>
    <lineage>
        <taxon>Eukaryota</taxon>
        <taxon>Metazoa</taxon>
        <taxon>Chordata</taxon>
        <taxon>Craniata</taxon>
        <taxon>Vertebrata</taxon>
        <taxon>Euteleostomi</taxon>
        <taxon>Amphibia</taxon>
        <taxon>Batrachia</taxon>
        <taxon>Caudata</taxon>
        <taxon>Salamandroidea</taxon>
        <taxon>Salamandridae</taxon>
        <taxon>Pleurodelinae</taxon>
        <taxon>Pleurodeles</taxon>
    </lineage>
</organism>
<evidence type="ECO:0000313" key="2">
    <source>
        <dbReference type="EMBL" id="KAJ1193293.1"/>
    </source>
</evidence>
<feature type="region of interest" description="Disordered" evidence="1">
    <location>
        <begin position="1"/>
        <end position="24"/>
    </location>
</feature>